<dbReference type="Proteomes" id="UP000199205">
    <property type="component" value="Unassembled WGS sequence"/>
</dbReference>
<reference evidence="1 2" key="1">
    <citation type="submission" date="2016-08" db="EMBL/GenBank/DDBJ databases">
        <authorList>
            <person name="Seilhamer J.J."/>
        </authorList>
    </citation>
    <scope>NUCLEOTIDE SEQUENCE [LARGE SCALE GENOMIC DNA]</scope>
    <source>
        <strain evidence="1 2">P1-7</strain>
    </source>
</reference>
<sequence>MCRMLFRAGPALDVTAAIICVTVPKRNVLCLVAARAPTIAIAQVAADGECTARIAEVDDHPAIIGVGGASGQRFLLGAIPRRIVVGRAVRACIFRIGNRAELRSGSNACAEGEGQRDSRCSRFPGRHVSKPQVNIERSPDGRCPSLIAATELCRCLAKSVNAPFLGGLFFLGHCSDRAAQAVANSVWFVPNRIGRLRPLGI</sequence>
<evidence type="ECO:0000313" key="2">
    <source>
        <dbReference type="Proteomes" id="UP000199205"/>
    </source>
</evidence>
<dbReference type="EMBL" id="FMAF01000010">
    <property type="protein sequence ID" value="SCB37892.1"/>
    <property type="molecule type" value="Genomic_DNA"/>
</dbReference>
<proteinExistence type="predicted"/>
<name>A0A1C3WCK5_9HYPH</name>
<protein>
    <submittedName>
        <fullName evidence="1">Uncharacterized protein</fullName>
    </submittedName>
</protein>
<organism evidence="1 2">
    <name type="scientific">Rhizobium lusitanum</name>
    <dbReference type="NCBI Taxonomy" id="293958"/>
    <lineage>
        <taxon>Bacteria</taxon>
        <taxon>Pseudomonadati</taxon>
        <taxon>Pseudomonadota</taxon>
        <taxon>Alphaproteobacteria</taxon>
        <taxon>Hyphomicrobiales</taxon>
        <taxon>Rhizobiaceae</taxon>
        <taxon>Rhizobium/Agrobacterium group</taxon>
        <taxon>Rhizobium</taxon>
    </lineage>
</organism>
<gene>
    <name evidence="1" type="ORF">GA0061101_11092</name>
</gene>
<evidence type="ECO:0000313" key="1">
    <source>
        <dbReference type="EMBL" id="SCB37892.1"/>
    </source>
</evidence>
<dbReference type="AlphaFoldDB" id="A0A1C3WCK5"/>
<accession>A0A1C3WCK5</accession>